<feature type="domain" description="Secretion system C-terminal sorting" evidence="3">
    <location>
        <begin position="365"/>
        <end position="434"/>
    </location>
</feature>
<dbReference type="InterPro" id="IPR026444">
    <property type="entry name" value="Secre_tail"/>
</dbReference>
<keyword evidence="5" id="KW-1185">Reference proteome</keyword>
<dbReference type="NCBIfam" id="NF038128">
    <property type="entry name" value="choice_anch_J"/>
    <property type="match status" value="2"/>
</dbReference>
<keyword evidence="1 2" id="KW-0732">Signal</keyword>
<dbReference type="NCBIfam" id="TIGR04183">
    <property type="entry name" value="Por_Secre_tail"/>
    <property type="match status" value="1"/>
</dbReference>
<comment type="caution">
    <text evidence="4">The sequence shown here is derived from an EMBL/GenBank/DDBJ whole genome shotgun (WGS) entry which is preliminary data.</text>
</comment>
<dbReference type="Proteomes" id="UP000295313">
    <property type="component" value="Unassembled WGS sequence"/>
</dbReference>
<accession>A0A4R8I2V4</accession>
<protein>
    <submittedName>
        <fullName evidence="4">Putative secreted protein (Por secretion system target)</fullName>
    </submittedName>
</protein>
<dbReference type="AlphaFoldDB" id="A0A4R8I2V4"/>
<dbReference type="Pfam" id="PF18962">
    <property type="entry name" value="Por_Secre_tail"/>
    <property type="match status" value="1"/>
</dbReference>
<evidence type="ECO:0000313" key="5">
    <source>
        <dbReference type="Proteomes" id="UP000295313"/>
    </source>
</evidence>
<evidence type="ECO:0000256" key="2">
    <source>
        <dbReference type="SAM" id="SignalP"/>
    </source>
</evidence>
<dbReference type="RefSeq" id="WP_133945235.1">
    <property type="nucleotide sequence ID" value="NZ_SOEO01000003.1"/>
</dbReference>
<organism evidence="4 5">
    <name type="scientific">Epilithonimonas xixisoli</name>
    <dbReference type="NCBI Taxonomy" id="1476462"/>
    <lineage>
        <taxon>Bacteria</taxon>
        <taxon>Pseudomonadati</taxon>
        <taxon>Bacteroidota</taxon>
        <taxon>Flavobacteriia</taxon>
        <taxon>Flavobacteriales</taxon>
        <taxon>Weeksellaceae</taxon>
        <taxon>Chryseobacterium group</taxon>
        <taxon>Epilithonimonas</taxon>
    </lineage>
</organism>
<gene>
    <name evidence="4" type="ORF">B0I22_2583</name>
</gene>
<name>A0A4R8I2V4_9FLAO</name>
<evidence type="ECO:0000313" key="4">
    <source>
        <dbReference type="EMBL" id="TDX82574.1"/>
    </source>
</evidence>
<sequence length="436" mass="48236">MKKILLLAFGLILSQSNAQTLLEEGFEGATFPPTGWTTFIGTNGLGTSQNWKLETQFVNSGTKAAYVQYQNVTGGLAEDWMVTSQIDLATASQAELSFFTRKLNANQTSNKSTYYIKVSTTSQTDRSTFTDAQVWTEEQLTAVYNVYEKKIVDLSAFAGQKVYIAFVMTNDNGNSWFVDDVKLSGQSSETPAATLPYQYGFEAEDGWKTENLGSGNTWTVEETNSFYAASEGTKNARYRFSSSNAANSWYVSRGILLTKDLPITIKFDYRTGGFNGIEKLKVAIGKNKNAANLTNIIWDNNGQSNITNTAWETGIIEFTPTEDGVHYLGFNAYSDANQMYVFIDNVRVDEAMLAVNQTKKENLSIYPNPVKDVLNLKNDSEISKISVYSLDGKLIRDKKVNSKETTINLSGISSGSYIGIIESANGNKQTVKLIKK</sequence>
<feature type="signal peptide" evidence="2">
    <location>
        <begin position="1"/>
        <end position="18"/>
    </location>
</feature>
<dbReference type="EMBL" id="SOEO01000003">
    <property type="protein sequence ID" value="TDX82574.1"/>
    <property type="molecule type" value="Genomic_DNA"/>
</dbReference>
<dbReference type="Gene3D" id="2.60.120.200">
    <property type="match status" value="2"/>
</dbReference>
<feature type="chain" id="PRO_5020423398" evidence="2">
    <location>
        <begin position="19"/>
        <end position="436"/>
    </location>
</feature>
<dbReference type="OrthoDB" id="1401747at2"/>
<reference evidence="4 5" key="1">
    <citation type="submission" date="2019-03" db="EMBL/GenBank/DDBJ databases">
        <title>Genomic Encyclopedia of Type Strains, Phase III (KMG-III): the genomes of soil and plant-associated and newly described type strains.</title>
        <authorList>
            <person name="Whitman W."/>
        </authorList>
    </citation>
    <scope>NUCLEOTIDE SEQUENCE [LARGE SCALE GENOMIC DNA]</scope>
    <source>
        <strain evidence="4 5">CGMCC 1.12802</strain>
    </source>
</reference>
<proteinExistence type="predicted"/>
<evidence type="ECO:0000259" key="3">
    <source>
        <dbReference type="Pfam" id="PF18962"/>
    </source>
</evidence>
<evidence type="ECO:0000256" key="1">
    <source>
        <dbReference type="ARBA" id="ARBA00022729"/>
    </source>
</evidence>